<accession>A0ABX7E505</accession>
<gene>
    <name evidence="2" type="ORF">I5776_07985</name>
</gene>
<name>A0ABX7E505_9BACI</name>
<evidence type="ECO:0000313" key="2">
    <source>
        <dbReference type="EMBL" id="QQZ10824.1"/>
    </source>
</evidence>
<proteinExistence type="predicted"/>
<feature type="region of interest" description="Disordered" evidence="1">
    <location>
        <begin position="21"/>
        <end position="40"/>
    </location>
</feature>
<evidence type="ECO:0000256" key="1">
    <source>
        <dbReference type="SAM" id="MobiDB-lite"/>
    </source>
</evidence>
<dbReference type="Proteomes" id="UP000595691">
    <property type="component" value="Chromosome"/>
</dbReference>
<evidence type="ECO:0008006" key="4">
    <source>
        <dbReference type="Google" id="ProtNLM"/>
    </source>
</evidence>
<reference evidence="2 3" key="1">
    <citation type="submission" date="2020-11" db="EMBL/GenBank/DDBJ databases">
        <title>Taxonomic evaluation of the Bacillus sporothermodurans group of bacteria based on whole genome sequences.</title>
        <authorList>
            <person name="Fiedler G."/>
            <person name="Herbstmann A.-D."/>
            <person name="Doll E."/>
            <person name="Wenning M."/>
            <person name="Brinks E."/>
            <person name="Kabisch J."/>
            <person name="Breitenwieser F."/>
            <person name="Lappann M."/>
            <person name="Boehnlein C."/>
            <person name="Franz C."/>
        </authorList>
    </citation>
    <scope>NUCLEOTIDE SEQUENCE [LARGE SCALE GENOMIC DNA]</scope>
    <source>
        <strain evidence="2 3">JCM 19841</strain>
    </source>
</reference>
<organism evidence="2 3">
    <name type="scientific">Heyndrickxia vini</name>
    <dbReference type="NCBI Taxonomy" id="1476025"/>
    <lineage>
        <taxon>Bacteria</taxon>
        <taxon>Bacillati</taxon>
        <taxon>Bacillota</taxon>
        <taxon>Bacilli</taxon>
        <taxon>Bacillales</taxon>
        <taxon>Bacillaceae</taxon>
        <taxon>Heyndrickxia</taxon>
    </lineage>
</organism>
<keyword evidence="3" id="KW-1185">Reference proteome</keyword>
<dbReference type="RefSeq" id="WP_202780098.1">
    <property type="nucleotide sequence ID" value="NZ_CP065425.1"/>
</dbReference>
<evidence type="ECO:0000313" key="3">
    <source>
        <dbReference type="Proteomes" id="UP000595691"/>
    </source>
</evidence>
<sequence length="132" mass="14943">MELIIAIVVGIIGFIVKRKTEGQEAEKKSASRPVFSPAKPSVTTQQKVKKVVSTIETSYKNEKAPLLEKMEKNIERTNEAQIIKKYEEVTSFQKDYHEETKKIDIDESDLLKGIILAEVLGPPRAKKPFKSK</sequence>
<protein>
    <recommendedName>
        <fullName evidence="4">Tim44-like domain-containing protein</fullName>
    </recommendedName>
</protein>
<dbReference type="EMBL" id="CP065425">
    <property type="protein sequence ID" value="QQZ10824.1"/>
    <property type="molecule type" value="Genomic_DNA"/>
</dbReference>